<dbReference type="SMART" id="SM00448">
    <property type="entry name" value="REC"/>
    <property type="match status" value="1"/>
</dbReference>
<gene>
    <name evidence="8" type="ORF">SAMN05443544_0923</name>
</gene>
<dbReference type="InterPro" id="IPR011006">
    <property type="entry name" value="CheY-like_superfamily"/>
</dbReference>
<dbReference type="Pfam" id="PF00196">
    <property type="entry name" value="GerE"/>
    <property type="match status" value="1"/>
</dbReference>
<dbReference type="PRINTS" id="PR00038">
    <property type="entry name" value="HTHLUXR"/>
</dbReference>
<dbReference type="OrthoDB" id="9808843at2"/>
<dbReference type="InterPro" id="IPR000792">
    <property type="entry name" value="Tscrpt_reg_LuxR_C"/>
</dbReference>
<dbReference type="CDD" id="cd17535">
    <property type="entry name" value="REC_NarL-like"/>
    <property type="match status" value="1"/>
</dbReference>
<evidence type="ECO:0000256" key="5">
    <source>
        <dbReference type="PROSITE-ProRule" id="PRU00169"/>
    </source>
</evidence>
<dbReference type="SUPFAM" id="SSF46894">
    <property type="entry name" value="C-terminal effector domain of the bipartite response regulators"/>
    <property type="match status" value="1"/>
</dbReference>
<proteinExistence type="predicted"/>
<sequence>MSERIRVAIADDHVLFCAGIEMIIRSQPDLEFAGTAHDGDDVVTLAAEVHPDVILMDIRMPKTDGITATRRVLVDSPDSRVIVLTTHQRQEAVAHAIDAGAHGFLMKDARPELLLAAIRTVHEGNSVYAPSTTLALIRDLAPAVRVEPDQQAIAALTAREREVYLLAARGLSNAEIAESAYIGETTVKSHISSILAKLDLASRLQVVAHAYNHHLVQ</sequence>
<dbReference type="Pfam" id="PF00072">
    <property type="entry name" value="Response_reg"/>
    <property type="match status" value="1"/>
</dbReference>
<dbReference type="PROSITE" id="PS50043">
    <property type="entry name" value="HTH_LUXR_2"/>
    <property type="match status" value="1"/>
</dbReference>
<name>A0A1N6DZU8_9MICO</name>
<keyword evidence="1 5" id="KW-0597">Phosphoprotein</keyword>
<dbReference type="SUPFAM" id="SSF52172">
    <property type="entry name" value="CheY-like"/>
    <property type="match status" value="1"/>
</dbReference>
<evidence type="ECO:0000256" key="1">
    <source>
        <dbReference type="ARBA" id="ARBA00022553"/>
    </source>
</evidence>
<dbReference type="EMBL" id="FSRJ01000001">
    <property type="protein sequence ID" value="SIN76227.1"/>
    <property type="molecule type" value="Genomic_DNA"/>
</dbReference>
<dbReference type="AlphaFoldDB" id="A0A1N6DZU8"/>
<dbReference type="PANTHER" id="PTHR43214:SF24">
    <property type="entry name" value="TRANSCRIPTIONAL REGULATORY PROTEIN NARL-RELATED"/>
    <property type="match status" value="1"/>
</dbReference>
<evidence type="ECO:0000313" key="9">
    <source>
        <dbReference type="Proteomes" id="UP000184699"/>
    </source>
</evidence>
<dbReference type="GO" id="GO:0003677">
    <property type="term" value="F:DNA binding"/>
    <property type="evidence" value="ECO:0007669"/>
    <property type="project" value="UniProtKB-KW"/>
</dbReference>
<dbReference type="GO" id="GO:0006355">
    <property type="term" value="P:regulation of DNA-templated transcription"/>
    <property type="evidence" value="ECO:0007669"/>
    <property type="project" value="InterPro"/>
</dbReference>
<accession>A0A1N6DZU8</accession>
<evidence type="ECO:0000256" key="4">
    <source>
        <dbReference type="ARBA" id="ARBA00023163"/>
    </source>
</evidence>
<feature type="modified residue" description="4-aspartylphosphate" evidence="5">
    <location>
        <position position="57"/>
    </location>
</feature>
<dbReference type="InterPro" id="IPR016032">
    <property type="entry name" value="Sig_transdc_resp-reg_C-effctor"/>
</dbReference>
<feature type="domain" description="Response regulatory" evidence="7">
    <location>
        <begin position="6"/>
        <end position="122"/>
    </location>
</feature>
<dbReference type="InterPro" id="IPR039420">
    <property type="entry name" value="WalR-like"/>
</dbReference>
<feature type="domain" description="HTH luxR-type" evidence="6">
    <location>
        <begin position="149"/>
        <end position="214"/>
    </location>
</feature>
<evidence type="ECO:0000256" key="2">
    <source>
        <dbReference type="ARBA" id="ARBA00023015"/>
    </source>
</evidence>
<organism evidence="8 9">
    <name type="scientific">Agromyces cerinus subsp. cerinus</name>
    <dbReference type="NCBI Taxonomy" id="232089"/>
    <lineage>
        <taxon>Bacteria</taxon>
        <taxon>Bacillati</taxon>
        <taxon>Actinomycetota</taxon>
        <taxon>Actinomycetes</taxon>
        <taxon>Micrococcales</taxon>
        <taxon>Microbacteriaceae</taxon>
        <taxon>Agromyces</taxon>
    </lineage>
</organism>
<dbReference type="STRING" id="232089.SAMN05443544_0923"/>
<dbReference type="Proteomes" id="UP000184699">
    <property type="component" value="Unassembled WGS sequence"/>
</dbReference>
<keyword evidence="2" id="KW-0805">Transcription regulation</keyword>
<dbReference type="InterPro" id="IPR058245">
    <property type="entry name" value="NreC/VraR/RcsB-like_REC"/>
</dbReference>
<keyword evidence="4" id="KW-0804">Transcription</keyword>
<dbReference type="SMART" id="SM00421">
    <property type="entry name" value="HTH_LUXR"/>
    <property type="match status" value="1"/>
</dbReference>
<dbReference type="Gene3D" id="3.40.50.2300">
    <property type="match status" value="1"/>
</dbReference>
<keyword evidence="9" id="KW-1185">Reference proteome</keyword>
<evidence type="ECO:0000256" key="3">
    <source>
        <dbReference type="ARBA" id="ARBA00023125"/>
    </source>
</evidence>
<dbReference type="InterPro" id="IPR001789">
    <property type="entry name" value="Sig_transdc_resp-reg_receiver"/>
</dbReference>
<dbReference type="PANTHER" id="PTHR43214">
    <property type="entry name" value="TWO-COMPONENT RESPONSE REGULATOR"/>
    <property type="match status" value="1"/>
</dbReference>
<evidence type="ECO:0000259" key="7">
    <source>
        <dbReference type="PROSITE" id="PS50110"/>
    </source>
</evidence>
<dbReference type="RefSeq" id="WP_074259095.1">
    <property type="nucleotide sequence ID" value="NZ_FSRJ01000001.1"/>
</dbReference>
<evidence type="ECO:0000313" key="8">
    <source>
        <dbReference type="EMBL" id="SIN76227.1"/>
    </source>
</evidence>
<keyword evidence="3" id="KW-0238">DNA-binding</keyword>
<dbReference type="PROSITE" id="PS50110">
    <property type="entry name" value="RESPONSE_REGULATORY"/>
    <property type="match status" value="1"/>
</dbReference>
<reference evidence="9" key="1">
    <citation type="submission" date="2016-11" db="EMBL/GenBank/DDBJ databases">
        <authorList>
            <person name="Varghese N."/>
            <person name="Submissions S."/>
        </authorList>
    </citation>
    <scope>NUCLEOTIDE SEQUENCE [LARGE SCALE GENOMIC DNA]</scope>
    <source>
        <strain evidence="9">DSM 8595</strain>
    </source>
</reference>
<protein>
    <submittedName>
        <fullName evidence="8">Two component transcriptional regulator, LuxR family</fullName>
    </submittedName>
</protein>
<dbReference type="CDD" id="cd06170">
    <property type="entry name" value="LuxR_C_like"/>
    <property type="match status" value="1"/>
</dbReference>
<evidence type="ECO:0000259" key="6">
    <source>
        <dbReference type="PROSITE" id="PS50043"/>
    </source>
</evidence>
<dbReference type="GO" id="GO:0000160">
    <property type="term" value="P:phosphorelay signal transduction system"/>
    <property type="evidence" value="ECO:0007669"/>
    <property type="project" value="InterPro"/>
</dbReference>